<organism evidence="1 2">
    <name type="scientific">Pseudaminobacter soli</name>
    <name type="common">ex Li et al. 2025</name>
    <dbReference type="NCBI Taxonomy" id="1295366"/>
    <lineage>
        <taxon>Bacteria</taxon>
        <taxon>Pseudomonadati</taxon>
        <taxon>Pseudomonadota</taxon>
        <taxon>Alphaproteobacteria</taxon>
        <taxon>Hyphomicrobiales</taxon>
        <taxon>Phyllobacteriaceae</taxon>
        <taxon>Pseudaminobacter</taxon>
    </lineage>
</organism>
<name>A0A2P7SBT3_9HYPH</name>
<comment type="caution">
    <text evidence="1">The sequence shown here is derived from an EMBL/GenBank/DDBJ whole genome shotgun (WGS) entry which is preliminary data.</text>
</comment>
<sequence>MAEAPWIGEPEVAGNESFPAHLRQLGGEWPCVPFGTTEIDPHHHGFGTDNEWHVIERSAEAITLAIDYPKSHPIRRLERRIEGVRGDATVSLELTAEARTDCILPVGLHPIFKLAGEGRRMQLDPGAFARGYTFPKVFEPGASRLKPAAEFARLDAVPLTGEGAIDLSSPPAGLGEEILLLAGVPGCTCLTYPDNGYRVELSWNAGDFPSLVIWLSNHGRSASPWSNRFRGIGIEPVRAFFDDTALAPHRPSSLSPGRAFSAGERWTTKYRISASSLNASKHEGFAK</sequence>
<dbReference type="InterPro" id="IPR014718">
    <property type="entry name" value="GH-type_carb-bd"/>
</dbReference>
<proteinExistence type="predicted"/>
<keyword evidence="2" id="KW-1185">Reference proteome</keyword>
<accession>A0A2P7SBT3</accession>
<dbReference type="Gene3D" id="2.70.98.10">
    <property type="match status" value="1"/>
</dbReference>
<dbReference type="InterPro" id="IPR011013">
    <property type="entry name" value="Gal_mutarotase_sf_dom"/>
</dbReference>
<reference evidence="1 2" key="1">
    <citation type="submission" date="2018-03" db="EMBL/GenBank/DDBJ databases">
        <title>The draft genome of Mesorhizobium soli JCM 19897.</title>
        <authorList>
            <person name="Li L."/>
            <person name="Liu L."/>
            <person name="Liang L."/>
            <person name="Wang T."/>
            <person name="Zhang X."/>
        </authorList>
    </citation>
    <scope>NUCLEOTIDE SEQUENCE [LARGE SCALE GENOMIC DNA]</scope>
    <source>
        <strain evidence="1 2">JCM 19897</strain>
    </source>
</reference>
<gene>
    <name evidence="1" type="ORF">C7I85_16535</name>
</gene>
<protein>
    <recommendedName>
        <fullName evidence="3">Aldose epimerase</fullName>
    </recommendedName>
</protein>
<evidence type="ECO:0000313" key="2">
    <source>
        <dbReference type="Proteomes" id="UP000240653"/>
    </source>
</evidence>
<evidence type="ECO:0000313" key="1">
    <source>
        <dbReference type="EMBL" id="PSJ59938.1"/>
    </source>
</evidence>
<dbReference type="AlphaFoldDB" id="A0A2P7SBT3"/>
<dbReference type="Proteomes" id="UP000240653">
    <property type="component" value="Unassembled WGS sequence"/>
</dbReference>
<dbReference type="GO" id="GO:0003824">
    <property type="term" value="F:catalytic activity"/>
    <property type="evidence" value="ECO:0007669"/>
    <property type="project" value="InterPro"/>
</dbReference>
<dbReference type="EMBL" id="PXYL01000007">
    <property type="protein sequence ID" value="PSJ59938.1"/>
    <property type="molecule type" value="Genomic_DNA"/>
</dbReference>
<dbReference type="SUPFAM" id="SSF74650">
    <property type="entry name" value="Galactose mutarotase-like"/>
    <property type="match status" value="1"/>
</dbReference>
<dbReference type="GO" id="GO:0005975">
    <property type="term" value="P:carbohydrate metabolic process"/>
    <property type="evidence" value="ECO:0007669"/>
    <property type="project" value="InterPro"/>
</dbReference>
<evidence type="ECO:0008006" key="3">
    <source>
        <dbReference type="Google" id="ProtNLM"/>
    </source>
</evidence>
<dbReference type="GO" id="GO:0030246">
    <property type="term" value="F:carbohydrate binding"/>
    <property type="evidence" value="ECO:0007669"/>
    <property type="project" value="InterPro"/>
</dbReference>